<proteinExistence type="predicted"/>
<dbReference type="PANTHER" id="PTHR33121:SF79">
    <property type="entry name" value="CYCLIC DI-GMP PHOSPHODIESTERASE PDED-RELATED"/>
    <property type="match status" value="1"/>
</dbReference>
<dbReference type="CDD" id="cd01948">
    <property type="entry name" value="EAL"/>
    <property type="match status" value="1"/>
</dbReference>
<keyword evidence="5" id="KW-1185">Reference proteome</keyword>
<dbReference type="AlphaFoldDB" id="A0AA52EI05"/>
<gene>
    <name evidence="4" type="ORF">QGN29_00645</name>
</gene>
<keyword evidence="2" id="KW-0472">Membrane</keyword>
<feature type="compositionally biased region" description="Polar residues" evidence="1">
    <location>
        <begin position="150"/>
        <end position="165"/>
    </location>
</feature>
<evidence type="ECO:0000256" key="1">
    <source>
        <dbReference type="SAM" id="MobiDB-lite"/>
    </source>
</evidence>
<dbReference type="RefSeq" id="WP_310798708.1">
    <property type="nucleotide sequence ID" value="NZ_CP123872.1"/>
</dbReference>
<evidence type="ECO:0000259" key="3">
    <source>
        <dbReference type="PROSITE" id="PS50883"/>
    </source>
</evidence>
<dbReference type="SMART" id="SM00052">
    <property type="entry name" value="EAL"/>
    <property type="match status" value="1"/>
</dbReference>
<protein>
    <submittedName>
        <fullName evidence="4">EAL domain-containing protein</fullName>
    </submittedName>
</protein>
<dbReference type="Gene3D" id="3.20.20.450">
    <property type="entry name" value="EAL domain"/>
    <property type="match status" value="1"/>
</dbReference>
<accession>A0AA52EI05</accession>
<name>A0AA52EI05_9PROT</name>
<feature type="region of interest" description="Disordered" evidence="1">
    <location>
        <begin position="117"/>
        <end position="170"/>
    </location>
</feature>
<sequence length="520" mass="57904">MSVFLQVGLFFSYVIIAFAVVLAGPTYMGLSSNAALGLGFVFYVGLSQGTRIYLSHREKKALDAKVEAIEFNQFKFEAKIDELIEKSGDGDSSKMVEELKMLQTLLVQFVKKEKQLSKNPSKGAAKSAAKPGALPKKPENMRSEGAAQDGSATASAEVGTTQSARGSKEIDPVAAANLAVNHKDSKTAPEVVNIADLPDAQPEIEDEEEEIIELSESEIFDDELSGGRGDIRDAPTASGALDAVIDHKDGQGAGKGEGRAKRSYKKRKIRLIKKESQLLDVMRSGLSENRVDLYLQPIVGLPSRKATFFECFSRVRDEEGNIILPRHYIKLADSAGLSGTLDNLLLFRLIQLIRKMGKRKQNLKFFTNLSLSSLQDKEFFPQFVDYMTMNEEFSHRLVFELSKEDYEALPDDVLSMMASMGRKGFGFSLDQVNTVDLDIKDLQQKFVRYIKIDSKILETEFSENDLSEYVTYLRRNNIALIASRVEREAMVLHALDNNVEFAQGYLFSEPVAASEMDDYL</sequence>
<organism evidence="4 5">
    <name type="scientific">Temperatibacter marinus</name>
    <dbReference type="NCBI Taxonomy" id="1456591"/>
    <lineage>
        <taxon>Bacteria</taxon>
        <taxon>Pseudomonadati</taxon>
        <taxon>Pseudomonadota</taxon>
        <taxon>Alphaproteobacteria</taxon>
        <taxon>Kordiimonadales</taxon>
        <taxon>Temperatibacteraceae</taxon>
        <taxon>Temperatibacter</taxon>
    </lineage>
</organism>
<dbReference type="Proteomes" id="UP001268683">
    <property type="component" value="Chromosome"/>
</dbReference>
<evidence type="ECO:0000313" key="5">
    <source>
        <dbReference type="Proteomes" id="UP001268683"/>
    </source>
</evidence>
<dbReference type="InterPro" id="IPR001633">
    <property type="entry name" value="EAL_dom"/>
</dbReference>
<feature type="compositionally biased region" description="Low complexity" evidence="1">
    <location>
        <begin position="120"/>
        <end position="135"/>
    </location>
</feature>
<dbReference type="Pfam" id="PF00563">
    <property type="entry name" value="EAL"/>
    <property type="match status" value="1"/>
</dbReference>
<dbReference type="PROSITE" id="PS50883">
    <property type="entry name" value="EAL"/>
    <property type="match status" value="1"/>
</dbReference>
<dbReference type="EMBL" id="CP123872">
    <property type="protein sequence ID" value="WND02869.1"/>
    <property type="molecule type" value="Genomic_DNA"/>
</dbReference>
<reference evidence="4" key="1">
    <citation type="submission" date="2023-04" db="EMBL/GenBank/DDBJ databases">
        <title>Complete genome sequence of Temperatibacter marinus.</title>
        <authorList>
            <person name="Rong J.-C."/>
            <person name="Yi M.-L."/>
            <person name="Zhao Q."/>
        </authorList>
    </citation>
    <scope>NUCLEOTIDE SEQUENCE</scope>
    <source>
        <strain evidence="4">NBRC 110045</strain>
    </source>
</reference>
<dbReference type="PANTHER" id="PTHR33121">
    <property type="entry name" value="CYCLIC DI-GMP PHOSPHODIESTERASE PDEF"/>
    <property type="match status" value="1"/>
</dbReference>
<evidence type="ECO:0000256" key="2">
    <source>
        <dbReference type="SAM" id="Phobius"/>
    </source>
</evidence>
<dbReference type="InterPro" id="IPR050706">
    <property type="entry name" value="Cyclic-di-GMP_PDE-like"/>
</dbReference>
<feature type="transmembrane region" description="Helical" evidence="2">
    <location>
        <begin position="7"/>
        <end position="28"/>
    </location>
</feature>
<dbReference type="SUPFAM" id="SSF141868">
    <property type="entry name" value="EAL domain-like"/>
    <property type="match status" value="1"/>
</dbReference>
<evidence type="ECO:0000313" key="4">
    <source>
        <dbReference type="EMBL" id="WND02869.1"/>
    </source>
</evidence>
<dbReference type="KEGG" id="tmk:QGN29_00645"/>
<feature type="domain" description="EAL" evidence="3">
    <location>
        <begin position="275"/>
        <end position="520"/>
    </location>
</feature>
<dbReference type="GO" id="GO:0071111">
    <property type="term" value="F:cyclic-guanylate-specific phosphodiesterase activity"/>
    <property type="evidence" value="ECO:0007669"/>
    <property type="project" value="InterPro"/>
</dbReference>
<dbReference type="InterPro" id="IPR035919">
    <property type="entry name" value="EAL_sf"/>
</dbReference>
<keyword evidence="2" id="KW-1133">Transmembrane helix</keyword>
<keyword evidence="2" id="KW-0812">Transmembrane</keyword>